<dbReference type="InterPro" id="IPR001254">
    <property type="entry name" value="Trypsin_dom"/>
</dbReference>
<dbReference type="InterPro" id="IPR009003">
    <property type="entry name" value="Peptidase_S1_PA"/>
</dbReference>
<dbReference type="InterPro" id="IPR001314">
    <property type="entry name" value="Peptidase_S1A"/>
</dbReference>
<comment type="caution">
    <text evidence="8">The sequence shown here is derived from an EMBL/GenBank/DDBJ whole genome shotgun (WGS) entry which is preliminary data.</text>
</comment>
<protein>
    <recommendedName>
        <fullName evidence="7">Peptidase S1 domain-containing protein</fullName>
    </recommendedName>
</protein>
<evidence type="ECO:0000313" key="9">
    <source>
        <dbReference type="Proteomes" id="UP000826234"/>
    </source>
</evidence>
<dbReference type="EMBL" id="JAIPUX010000439">
    <property type="protein sequence ID" value="KAH0629207.1"/>
    <property type="molecule type" value="Genomic_DNA"/>
</dbReference>
<dbReference type="InterPro" id="IPR018114">
    <property type="entry name" value="TRYPSIN_HIS"/>
</dbReference>
<proteinExistence type="inferred from homology"/>
<evidence type="ECO:0000256" key="4">
    <source>
        <dbReference type="ARBA" id="ARBA00022825"/>
    </source>
</evidence>
<accession>A0ABQ7TID2</accession>
<dbReference type="InterPro" id="IPR043504">
    <property type="entry name" value="Peptidase_S1_PA_chymotrypsin"/>
</dbReference>
<dbReference type="CDD" id="cd00190">
    <property type="entry name" value="Tryp_SPc"/>
    <property type="match status" value="1"/>
</dbReference>
<keyword evidence="5" id="KW-1015">Disulfide bond</keyword>
<feature type="domain" description="Peptidase S1" evidence="7">
    <location>
        <begin position="109"/>
        <end position="349"/>
    </location>
</feature>
<dbReference type="SMART" id="SM00020">
    <property type="entry name" value="Tryp_SPc"/>
    <property type="match status" value="1"/>
</dbReference>
<evidence type="ECO:0000259" key="7">
    <source>
        <dbReference type="PROSITE" id="PS50240"/>
    </source>
</evidence>
<keyword evidence="4 6" id="KW-0720">Serine protease</keyword>
<dbReference type="PROSITE" id="PS00134">
    <property type="entry name" value="TRYPSIN_HIS"/>
    <property type="match status" value="1"/>
</dbReference>
<gene>
    <name evidence="8" type="ORF">JD844_011102</name>
</gene>
<organism evidence="8 9">
    <name type="scientific">Phrynosoma platyrhinos</name>
    <name type="common">Desert horned lizard</name>
    <dbReference type="NCBI Taxonomy" id="52577"/>
    <lineage>
        <taxon>Eukaryota</taxon>
        <taxon>Metazoa</taxon>
        <taxon>Chordata</taxon>
        <taxon>Craniata</taxon>
        <taxon>Vertebrata</taxon>
        <taxon>Euteleostomi</taxon>
        <taxon>Lepidosauria</taxon>
        <taxon>Squamata</taxon>
        <taxon>Bifurcata</taxon>
        <taxon>Unidentata</taxon>
        <taxon>Episquamata</taxon>
        <taxon>Toxicofera</taxon>
        <taxon>Iguania</taxon>
        <taxon>Phrynosomatidae</taxon>
        <taxon>Phrynosomatinae</taxon>
        <taxon>Phrynosoma</taxon>
    </lineage>
</organism>
<feature type="non-terminal residue" evidence="8">
    <location>
        <position position="487"/>
    </location>
</feature>
<dbReference type="SUPFAM" id="SSF50494">
    <property type="entry name" value="Trypsin-like serine proteases"/>
    <property type="match status" value="1"/>
</dbReference>
<reference evidence="8 9" key="1">
    <citation type="journal article" date="2022" name="Gigascience">
        <title>A chromosome-level genome assembly and annotation of the desert horned lizard, Phrynosoma platyrhinos, provides insight into chromosomal rearrangements among reptiles.</title>
        <authorList>
            <person name="Koochekian N."/>
            <person name="Ascanio A."/>
            <person name="Farleigh K."/>
            <person name="Card D.C."/>
            <person name="Schield D.R."/>
            <person name="Castoe T.A."/>
            <person name="Jezkova T."/>
        </authorList>
    </citation>
    <scope>NUCLEOTIDE SEQUENCE [LARGE SCALE GENOMIC DNA]</scope>
    <source>
        <strain evidence="8">NK-2021</strain>
    </source>
</reference>
<dbReference type="Gene3D" id="2.40.10.10">
    <property type="entry name" value="Trypsin-like serine proteases"/>
    <property type="match status" value="3"/>
</dbReference>
<name>A0ABQ7TID2_PHRPL</name>
<dbReference type="Proteomes" id="UP000826234">
    <property type="component" value="Unassembled WGS sequence"/>
</dbReference>
<dbReference type="PROSITE" id="PS50240">
    <property type="entry name" value="TRYPSIN_DOM"/>
    <property type="match status" value="1"/>
</dbReference>
<keyword evidence="3 6" id="KW-0378">Hydrolase</keyword>
<dbReference type="Pfam" id="PF00089">
    <property type="entry name" value="Trypsin"/>
    <property type="match status" value="1"/>
</dbReference>
<evidence type="ECO:0000256" key="1">
    <source>
        <dbReference type="ARBA" id="ARBA00009228"/>
    </source>
</evidence>
<evidence type="ECO:0000256" key="2">
    <source>
        <dbReference type="ARBA" id="ARBA00022670"/>
    </source>
</evidence>
<evidence type="ECO:0000313" key="8">
    <source>
        <dbReference type="EMBL" id="KAH0629207.1"/>
    </source>
</evidence>
<dbReference type="PROSITE" id="PS00135">
    <property type="entry name" value="TRYPSIN_SER"/>
    <property type="match status" value="1"/>
</dbReference>
<keyword evidence="9" id="KW-1185">Reference proteome</keyword>
<evidence type="ECO:0000256" key="5">
    <source>
        <dbReference type="ARBA" id="ARBA00023157"/>
    </source>
</evidence>
<dbReference type="PRINTS" id="PR00722">
    <property type="entry name" value="CHYMOTRYPSIN"/>
</dbReference>
<sequence length="487" mass="52809">MRTSQGKRQARAGRHLPLGVTCLQRPLKRRVRPCGARRHFVSSTDDGGACLLVGAAGAPERGAAERPAVGYPYRHLLSTQKFIFIVAVKWHNECGTRPVVDEIPPGSRIVGGHDAQLGAWPWQVSLQVFHFGVGYVHVCGGALINHNSVLTAAHCVKKWTDPGFWKALLGMHHLSRHLAHTIKSRVRAIIIHSNFNHATFENDIALFKLIDSVRFNEYIQPICLPKAPLAVTNETPCYISGWGNTVEKGRLRDVLQEVQVDILPLALCNRYDWYAGVVKEDMLCAGAESGGIDSCQGDSGGPLMCYFPESTKYYLIGITSYGLGCGRPKLPGIYVRAAHYRSWINSQAILFDKATNVTVSHVLIFLTLGKAEAFVTVDNIRSTLSSEAVTANVRTINAVVALSSIDEAGGLEIMAIALGRQFSARVKAADCGVNRIDCGVNRVDVDEGSTDSTGQVDTEMVGSTEADIGTEGGLDVFGLETVVDAEK</sequence>
<dbReference type="PANTHER" id="PTHR24252">
    <property type="entry name" value="ACROSIN-RELATED"/>
    <property type="match status" value="1"/>
</dbReference>
<evidence type="ECO:0000256" key="6">
    <source>
        <dbReference type="RuleBase" id="RU363034"/>
    </source>
</evidence>
<keyword evidence="2 6" id="KW-0645">Protease</keyword>
<dbReference type="PANTHER" id="PTHR24252:SF21">
    <property type="entry name" value="TRANSMEMBRANE SERINE PROTEASE 12"/>
    <property type="match status" value="1"/>
</dbReference>
<evidence type="ECO:0000256" key="3">
    <source>
        <dbReference type="ARBA" id="ARBA00022801"/>
    </source>
</evidence>
<comment type="similarity">
    <text evidence="1">Belongs to the peptidase S1 family. Snake venom subfamily.</text>
</comment>
<dbReference type="InterPro" id="IPR033116">
    <property type="entry name" value="TRYPSIN_SER"/>
</dbReference>